<sequence>MVSSGSITWAHRMVKVERVDGLNYVPIRLVKKDVVLGMFRGFSLTIIVNWLL</sequence>
<name>A0A2G9H6F8_9LAMI</name>
<gene>
    <name evidence="1" type="ORF">CDL12_14278</name>
</gene>
<reference evidence="2" key="1">
    <citation type="journal article" date="2018" name="Gigascience">
        <title>Genome assembly of the Pink Ipe (Handroanthus impetiginosus, Bignoniaceae), a highly valued, ecologically keystone Neotropical timber forest tree.</title>
        <authorList>
            <person name="Silva-Junior O.B."/>
            <person name="Grattapaglia D."/>
            <person name="Novaes E."/>
            <person name="Collevatti R.G."/>
        </authorList>
    </citation>
    <scope>NUCLEOTIDE SEQUENCE [LARGE SCALE GENOMIC DNA]</scope>
    <source>
        <strain evidence="2">cv. UFG-1</strain>
    </source>
</reference>
<evidence type="ECO:0000313" key="1">
    <source>
        <dbReference type="EMBL" id="PIN13106.1"/>
    </source>
</evidence>
<dbReference type="EMBL" id="NKXS01002547">
    <property type="protein sequence ID" value="PIN13106.1"/>
    <property type="molecule type" value="Genomic_DNA"/>
</dbReference>
<proteinExistence type="predicted"/>
<protein>
    <submittedName>
        <fullName evidence="1">Uncharacterized protein</fullName>
    </submittedName>
</protein>
<organism evidence="1 2">
    <name type="scientific">Handroanthus impetiginosus</name>
    <dbReference type="NCBI Taxonomy" id="429701"/>
    <lineage>
        <taxon>Eukaryota</taxon>
        <taxon>Viridiplantae</taxon>
        <taxon>Streptophyta</taxon>
        <taxon>Embryophyta</taxon>
        <taxon>Tracheophyta</taxon>
        <taxon>Spermatophyta</taxon>
        <taxon>Magnoliopsida</taxon>
        <taxon>eudicotyledons</taxon>
        <taxon>Gunneridae</taxon>
        <taxon>Pentapetalae</taxon>
        <taxon>asterids</taxon>
        <taxon>lamiids</taxon>
        <taxon>Lamiales</taxon>
        <taxon>Bignoniaceae</taxon>
        <taxon>Crescentiina</taxon>
        <taxon>Tabebuia alliance</taxon>
        <taxon>Handroanthus</taxon>
    </lineage>
</organism>
<dbReference type="Proteomes" id="UP000231279">
    <property type="component" value="Unassembled WGS sequence"/>
</dbReference>
<accession>A0A2G9H6F8</accession>
<evidence type="ECO:0000313" key="2">
    <source>
        <dbReference type="Proteomes" id="UP000231279"/>
    </source>
</evidence>
<comment type="caution">
    <text evidence="1">The sequence shown here is derived from an EMBL/GenBank/DDBJ whole genome shotgun (WGS) entry which is preliminary data.</text>
</comment>
<keyword evidence="2" id="KW-1185">Reference proteome</keyword>
<dbReference type="AlphaFoldDB" id="A0A2G9H6F8"/>